<evidence type="ECO:0000256" key="1">
    <source>
        <dbReference type="SAM" id="Coils"/>
    </source>
</evidence>
<keyword evidence="1" id="KW-0175">Coiled coil</keyword>
<evidence type="ECO:0000313" key="2">
    <source>
        <dbReference type="EMBL" id="CAK9104987.1"/>
    </source>
</evidence>
<sequence length="289" mass="32913">MYLRSAREEAMEAWSSYEEPLQTEALALAVSRREARELEEHSASGFQLECHLREEMESLQHQLAQLDQHHQDRAQAHLHSKKKAADLDDLVQHLKKQTERHEAAISHAKTTVSSQEAELTKLEQIASTHQSRVHAARHELDYVAKELSDRSASQSGFQQQVSILQQELQAQEAQLEACNRETAAYRRRAMRAESIRLQNDEDMPSGIRALRQQCSQFQRAHMRQSSPDAHANVPLARWMRENSLGEDAGLFSALVQKGQTPQPMTWSQILSLSPVVGVSRKHDRCVCRS</sequence>
<comment type="caution">
    <text evidence="2">The sequence shown here is derived from an EMBL/GenBank/DDBJ whole genome shotgun (WGS) entry which is preliminary data.</text>
</comment>
<accession>A0ABP0RWS4</accession>
<proteinExistence type="predicted"/>
<organism evidence="2 3">
    <name type="scientific">Durusdinium trenchii</name>
    <dbReference type="NCBI Taxonomy" id="1381693"/>
    <lineage>
        <taxon>Eukaryota</taxon>
        <taxon>Sar</taxon>
        <taxon>Alveolata</taxon>
        <taxon>Dinophyceae</taxon>
        <taxon>Suessiales</taxon>
        <taxon>Symbiodiniaceae</taxon>
        <taxon>Durusdinium</taxon>
    </lineage>
</organism>
<keyword evidence="3" id="KW-1185">Reference proteome</keyword>
<dbReference type="Proteomes" id="UP001642484">
    <property type="component" value="Unassembled WGS sequence"/>
</dbReference>
<name>A0ABP0RWS4_9DINO</name>
<reference evidence="2 3" key="1">
    <citation type="submission" date="2024-02" db="EMBL/GenBank/DDBJ databases">
        <authorList>
            <person name="Chen Y."/>
            <person name="Shah S."/>
            <person name="Dougan E. K."/>
            <person name="Thang M."/>
            <person name="Chan C."/>
        </authorList>
    </citation>
    <scope>NUCLEOTIDE SEQUENCE [LARGE SCALE GENOMIC DNA]</scope>
</reference>
<protein>
    <submittedName>
        <fullName evidence="2">Uncharacterized protein</fullName>
    </submittedName>
</protein>
<evidence type="ECO:0000313" key="3">
    <source>
        <dbReference type="Proteomes" id="UP001642484"/>
    </source>
</evidence>
<feature type="coiled-coil region" evidence="1">
    <location>
        <begin position="154"/>
        <end position="188"/>
    </location>
</feature>
<gene>
    <name evidence="2" type="ORF">CCMP2556_LOCUS49165</name>
</gene>
<dbReference type="EMBL" id="CAXAMN010026694">
    <property type="protein sequence ID" value="CAK9104987.1"/>
    <property type="molecule type" value="Genomic_DNA"/>
</dbReference>